<keyword evidence="3" id="KW-1185">Reference proteome</keyword>
<dbReference type="EnsemblPlants" id="Bo7g063920.1">
    <property type="protein sequence ID" value="Bo7g063920.1"/>
    <property type="gene ID" value="Bo7g063920"/>
</dbReference>
<reference evidence="2" key="2">
    <citation type="submission" date="2015-03" db="UniProtKB">
        <authorList>
            <consortium name="EnsemblPlants"/>
        </authorList>
    </citation>
    <scope>IDENTIFICATION</scope>
</reference>
<organism evidence="2 3">
    <name type="scientific">Brassica oleracea var. oleracea</name>
    <dbReference type="NCBI Taxonomy" id="109376"/>
    <lineage>
        <taxon>Eukaryota</taxon>
        <taxon>Viridiplantae</taxon>
        <taxon>Streptophyta</taxon>
        <taxon>Embryophyta</taxon>
        <taxon>Tracheophyta</taxon>
        <taxon>Spermatophyta</taxon>
        <taxon>Magnoliopsida</taxon>
        <taxon>eudicotyledons</taxon>
        <taxon>Gunneridae</taxon>
        <taxon>Pentapetalae</taxon>
        <taxon>rosids</taxon>
        <taxon>malvids</taxon>
        <taxon>Brassicales</taxon>
        <taxon>Brassicaceae</taxon>
        <taxon>Brassiceae</taxon>
        <taxon>Brassica</taxon>
    </lineage>
</organism>
<proteinExistence type="predicted"/>
<dbReference type="Gramene" id="Bo7g063920.1">
    <property type="protein sequence ID" value="Bo7g063920.1"/>
    <property type="gene ID" value="Bo7g063920"/>
</dbReference>
<reference evidence="2 3" key="1">
    <citation type="journal article" date="2014" name="Genome Biol.">
        <title>Transcriptome and methylome profiling reveals relics of genome dominance in the mesopolyploid Brassica oleracea.</title>
        <authorList>
            <person name="Parkin I.A."/>
            <person name="Koh C."/>
            <person name="Tang H."/>
            <person name="Robinson S.J."/>
            <person name="Kagale S."/>
            <person name="Clarke W.E."/>
            <person name="Town C.D."/>
            <person name="Nixon J."/>
            <person name="Krishnakumar V."/>
            <person name="Bidwell S.L."/>
            <person name="Denoeud F."/>
            <person name="Belcram H."/>
            <person name="Links M.G."/>
            <person name="Just J."/>
            <person name="Clarke C."/>
            <person name="Bender T."/>
            <person name="Huebert T."/>
            <person name="Mason A.S."/>
            <person name="Pires J.C."/>
            <person name="Barker G."/>
            <person name="Moore J."/>
            <person name="Walley P.G."/>
            <person name="Manoli S."/>
            <person name="Batley J."/>
            <person name="Edwards D."/>
            <person name="Nelson M.N."/>
            <person name="Wang X."/>
            <person name="Paterson A.H."/>
            <person name="King G."/>
            <person name="Bancroft I."/>
            <person name="Chalhoub B."/>
            <person name="Sharpe A.G."/>
        </authorList>
    </citation>
    <scope>NUCLEOTIDE SEQUENCE</scope>
    <source>
        <strain evidence="2 3">cv. TO1000</strain>
    </source>
</reference>
<dbReference type="HOGENOM" id="CLU_2052916_0_0_1"/>
<evidence type="ECO:0000313" key="3">
    <source>
        <dbReference type="Proteomes" id="UP000032141"/>
    </source>
</evidence>
<dbReference type="AlphaFoldDB" id="A0A0D3D875"/>
<keyword evidence="1" id="KW-0732">Signal</keyword>
<feature type="signal peptide" evidence="1">
    <location>
        <begin position="1"/>
        <end position="25"/>
    </location>
</feature>
<evidence type="ECO:0000256" key="1">
    <source>
        <dbReference type="SAM" id="SignalP"/>
    </source>
</evidence>
<accession>A0A0D3D875</accession>
<name>A0A0D3D875_BRAOL</name>
<dbReference type="OMA" id="HTFLRWQ"/>
<dbReference type="STRING" id="109376.A0A0D3D875"/>
<protein>
    <recommendedName>
        <fullName evidence="4">Cathepsin propeptide inhibitor domain-containing protein</fullName>
    </recommendedName>
</protein>
<evidence type="ECO:0008006" key="4">
    <source>
        <dbReference type="Google" id="ProtNLM"/>
    </source>
</evidence>
<dbReference type="Proteomes" id="UP000032141">
    <property type="component" value="Chromosome C7"/>
</dbReference>
<feature type="chain" id="PRO_5002259354" description="Cathepsin propeptide inhibitor domain-containing protein" evidence="1">
    <location>
        <begin position="26"/>
        <end position="120"/>
    </location>
</feature>
<dbReference type="eggNOG" id="KOG2248">
    <property type="taxonomic scope" value="Eukaryota"/>
</dbReference>
<sequence>MKARKRVKRLPQSLFLYFIFSSLAASENSQSDRPVLVLLSALLPRVSVVMEHKLASAEKKLVQNRWLEGENGGWKEFLNSYDKGLGLSVGDPSRRSDDVLVAFLSTFKKKEDLHTFLRWQ</sequence>
<evidence type="ECO:0000313" key="2">
    <source>
        <dbReference type="EnsemblPlants" id="Bo7g063920.1"/>
    </source>
</evidence>